<evidence type="ECO:0000256" key="6">
    <source>
        <dbReference type="ARBA" id="ARBA00023242"/>
    </source>
</evidence>
<dbReference type="eggNOG" id="KOG1489">
    <property type="taxonomic scope" value="Eukaryota"/>
</dbReference>
<dbReference type="PROSITE" id="PS51883">
    <property type="entry name" value="OBG"/>
    <property type="match status" value="1"/>
</dbReference>
<comment type="similarity">
    <text evidence="2">Belongs to the TRAFAC class OBG-HflX-like GTPase superfamily. OBG GTPase family.</text>
</comment>
<dbReference type="Proteomes" id="UP000014500">
    <property type="component" value="Unassembled WGS sequence"/>
</dbReference>
<dbReference type="OMA" id="VFMVDIF"/>
<dbReference type="PANTHER" id="PTHR11702:SF43">
    <property type="entry name" value="GTP-BINDING PROTEIN 10"/>
    <property type="match status" value="1"/>
</dbReference>
<keyword evidence="4" id="KW-0547">Nucleotide-binding</keyword>
<dbReference type="GO" id="GO:0005730">
    <property type="term" value="C:nucleolus"/>
    <property type="evidence" value="ECO:0007669"/>
    <property type="project" value="UniProtKB-SubCell"/>
</dbReference>
<evidence type="ECO:0000256" key="1">
    <source>
        <dbReference type="ARBA" id="ARBA00004604"/>
    </source>
</evidence>
<dbReference type="SUPFAM" id="SSF52540">
    <property type="entry name" value="P-loop containing nucleoside triphosphate hydrolases"/>
    <property type="match status" value="1"/>
</dbReference>
<dbReference type="InterPro" id="IPR031167">
    <property type="entry name" value="G_OBG"/>
</dbReference>
<dbReference type="GO" id="GO:0000287">
    <property type="term" value="F:magnesium ion binding"/>
    <property type="evidence" value="ECO:0007669"/>
    <property type="project" value="InterPro"/>
</dbReference>
<dbReference type="InterPro" id="IPR036726">
    <property type="entry name" value="GTP1_OBG_dom_sf"/>
</dbReference>
<comment type="subcellular location">
    <subcellularLocation>
        <location evidence="1">Nucleus</location>
        <location evidence="1">Nucleolus</location>
    </subcellularLocation>
</comment>
<feature type="domain" description="Obg" evidence="8">
    <location>
        <begin position="20"/>
        <end position="155"/>
    </location>
</feature>
<dbReference type="GO" id="GO:0005525">
    <property type="term" value="F:GTP binding"/>
    <property type="evidence" value="ECO:0007669"/>
    <property type="project" value="UniProtKB-KW"/>
</dbReference>
<evidence type="ECO:0000256" key="3">
    <source>
        <dbReference type="ARBA" id="ARBA00022517"/>
    </source>
</evidence>
<dbReference type="HOGENOM" id="CLU_011747_2_3_1"/>
<dbReference type="Gene3D" id="2.70.210.12">
    <property type="entry name" value="GTP1/OBG domain"/>
    <property type="match status" value="1"/>
</dbReference>
<proteinExistence type="inferred from homology"/>
<evidence type="ECO:0000256" key="5">
    <source>
        <dbReference type="ARBA" id="ARBA00023134"/>
    </source>
</evidence>
<accession>T1J6A8</accession>
<dbReference type="SUPFAM" id="SSF82051">
    <property type="entry name" value="Obg GTP-binding protein N-terminal domain"/>
    <property type="match status" value="1"/>
</dbReference>
<dbReference type="InterPro" id="IPR014100">
    <property type="entry name" value="GTP-bd_Obg/CgtA"/>
</dbReference>
<reference evidence="10" key="1">
    <citation type="submission" date="2011-05" db="EMBL/GenBank/DDBJ databases">
        <authorList>
            <person name="Richards S.R."/>
            <person name="Qu J."/>
            <person name="Jiang H."/>
            <person name="Jhangiani S.N."/>
            <person name="Agravi P."/>
            <person name="Goodspeed R."/>
            <person name="Gross S."/>
            <person name="Mandapat C."/>
            <person name="Jackson L."/>
            <person name="Mathew T."/>
            <person name="Pu L."/>
            <person name="Thornton R."/>
            <person name="Saada N."/>
            <person name="Wilczek-Boney K.B."/>
            <person name="Lee S."/>
            <person name="Kovar C."/>
            <person name="Wu Y."/>
            <person name="Scherer S.E."/>
            <person name="Worley K.C."/>
            <person name="Muzny D.M."/>
            <person name="Gibbs R."/>
        </authorList>
    </citation>
    <scope>NUCLEOTIDE SEQUENCE</scope>
    <source>
        <strain evidence="10">Brora</strain>
    </source>
</reference>
<keyword evidence="5" id="KW-0342">GTP-binding</keyword>
<dbReference type="Gene3D" id="3.40.50.300">
    <property type="entry name" value="P-loop containing nucleotide triphosphate hydrolases"/>
    <property type="match status" value="1"/>
</dbReference>
<evidence type="ECO:0000259" key="8">
    <source>
        <dbReference type="PROSITE" id="PS51883"/>
    </source>
</evidence>
<evidence type="ECO:0000256" key="2">
    <source>
        <dbReference type="ARBA" id="ARBA00007699"/>
    </source>
</evidence>
<name>T1J6A8_STRMM</name>
<dbReference type="GO" id="GO:0003924">
    <property type="term" value="F:GTPase activity"/>
    <property type="evidence" value="ECO:0007669"/>
    <property type="project" value="InterPro"/>
</dbReference>
<sequence>MVLKTLLLSTASKISRYRKSNFIDKLRIHVKGGIGGKGLTRFGGVGGKGGDVFVIAKDEYTLKLVSSKSPTKRFVAGPGNDSSTKSVLGPPGHDIRIKVPVGVTIVLDNGRVIGDLDSHDSCVLVARGGAGASPENNFTPQQAESHSISLDLKLIADVGFVGFPNAGKSTLLQAISKAKPKVASYPFTTIQPSVGIVQFPDHLQIALADLPGLIEGAHYNVGMGHRFLKHVERTKLLLFVVDVNGFQLGVKYPFRSAFETIVLLNKELELYKEELLDKRAVLVINKMDTETADTNFDLLMNSLNNVEGKQFKTKKL</sequence>
<dbReference type="PIRSF" id="PIRSF002401">
    <property type="entry name" value="GTP_bd_Obg/CgtA"/>
    <property type="match status" value="1"/>
</dbReference>
<dbReference type="GO" id="GO:0005739">
    <property type="term" value="C:mitochondrion"/>
    <property type="evidence" value="ECO:0007669"/>
    <property type="project" value="TreeGrafter"/>
</dbReference>
<reference evidence="9" key="2">
    <citation type="submission" date="2015-02" db="UniProtKB">
        <authorList>
            <consortium name="EnsemblMetazoa"/>
        </authorList>
    </citation>
    <scope>IDENTIFICATION</scope>
</reference>
<dbReference type="PROSITE" id="PS51710">
    <property type="entry name" value="G_OBG"/>
    <property type="match status" value="1"/>
</dbReference>
<dbReference type="STRING" id="126957.T1J6A8"/>
<dbReference type="InterPro" id="IPR045086">
    <property type="entry name" value="OBG_GTPase"/>
</dbReference>
<keyword evidence="6" id="KW-0539">Nucleus</keyword>
<evidence type="ECO:0000256" key="4">
    <source>
        <dbReference type="ARBA" id="ARBA00022741"/>
    </source>
</evidence>
<evidence type="ECO:0000259" key="7">
    <source>
        <dbReference type="PROSITE" id="PS51710"/>
    </source>
</evidence>
<protein>
    <recommendedName>
        <fullName evidence="11">OBG-type G domain-containing protein</fullName>
    </recommendedName>
</protein>
<evidence type="ECO:0008006" key="11">
    <source>
        <dbReference type="Google" id="ProtNLM"/>
    </source>
</evidence>
<dbReference type="InterPro" id="IPR006073">
    <property type="entry name" value="GTP-bd"/>
</dbReference>
<evidence type="ECO:0000313" key="10">
    <source>
        <dbReference type="Proteomes" id="UP000014500"/>
    </source>
</evidence>
<dbReference type="InterPro" id="IPR027417">
    <property type="entry name" value="P-loop_NTPase"/>
</dbReference>
<dbReference type="PRINTS" id="PR00326">
    <property type="entry name" value="GTP1OBG"/>
</dbReference>
<dbReference type="InterPro" id="IPR006169">
    <property type="entry name" value="GTP1_OBG_dom"/>
</dbReference>
<feature type="domain" description="OBG-type G" evidence="7">
    <location>
        <begin position="156"/>
        <end position="316"/>
    </location>
</feature>
<keyword evidence="10" id="KW-1185">Reference proteome</keyword>
<dbReference type="CDD" id="cd01898">
    <property type="entry name" value="Obg"/>
    <property type="match status" value="1"/>
</dbReference>
<dbReference type="PhylomeDB" id="T1J6A8"/>
<dbReference type="EMBL" id="JH431874">
    <property type="status" value="NOT_ANNOTATED_CDS"/>
    <property type="molecule type" value="Genomic_DNA"/>
</dbReference>
<evidence type="ECO:0000313" key="9">
    <source>
        <dbReference type="EnsemblMetazoa" id="SMAR009177-PA"/>
    </source>
</evidence>
<dbReference type="AlphaFoldDB" id="T1J6A8"/>
<dbReference type="Pfam" id="PF01926">
    <property type="entry name" value="MMR_HSR1"/>
    <property type="match status" value="1"/>
</dbReference>
<keyword evidence="3" id="KW-0690">Ribosome biogenesis</keyword>
<dbReference type="EnsemblMetazoa" id="SMAR009177-RA">
    <property type="protein sequence ID" value="SMAR009177-PA"/>
    <property type="gene ID" value="SMAR009177"/>
</dbReference>
<organism evidence="9 10">
    <name type="scientific">Strigamia maritima</name>
    <name type="common">European centipede</name>
    <name type="synonym">Geophilus maritimus</name>
    <dbReference type="NCBI Taxonomy" id="126957"/>
    <lineage>
        <taxon>Eukaryota</taxon>
        <taxon>Metazoa</taxon>
        <taxon>Ecdysozoa</taxon>
        <taxon>Arthropoda</taxon>
        <taxon>Myriapoda</taxon>
        <taxon>Chilopoda</taxon>
        <taxon>Pleurostigmophora</taxon>
        <taxon>Geophilomorpha</taxon>
        <taxon>Linotaeniidae</taxon>
        <taxon>Strigamia</taxon>
    </lineage>
</organism>
<dbReference type="Pfam" id="PF01018">
    <property type="entry name" value="GTP1_OBG"/>
    <property type="match status" value="1"/>
</dbReference>
<dbReference type="GO" id="GO:0042254">
    <property type="term" value="P:ribosome biogenesis"/>
    <property type="evidence" value="ECO:0007669"/>
    <property type="project" value="UniProtKB-UniRule"/>
</dbReference>
<dbReference type="PANTHER" id="PTHR11702">
    <property type="entry name" value="DEVELOPMENTALLY REGULATED GTP-BINDING PROTEIN-RELATED"/>
    <property type="match status" value="1"/>
</dbReference>